<comment type="function">
    <text evidence="8">Catalyzes the deamination of adenosine to inosine at the wobble position 34 of tRNA(Arg2).</text>
</comment>
<sequence>MTDEQQAIDAHWMGEALQMALRADALDEVPVGAVVVLDGEIIGRGWNQPISGHDPTAHAEIMALREAAAAIGNYRLVEADLYVTIEPCTMCAGAIVHGRIRRLVFGATEPKSGAVVSNGQLLQQAWLNHGVVVQGGIRAAECSACISDFFRRRRAHKRAEKAARRAAPDAAQE</sequence>
<dbReference type="HAMAP" id="MF_00972">
    <property type="entry name" value="tRNA_aden_deaminase"/>
    <property type="match status" value="1"/>
</dbReference>
<evidence type="ECO:0000256" key="3">
    <source>
        <dbReference type="ARBA" id="ARBA00022694"/>
    </source>
</evidence>
<evidence type="ECO:0000259" key="9">
    <source>
        <dbReference type="PROSITE" id="PS51747"/>
    </source>
</evidence>
<dbReference type="Proteomes" id="UP001058461">
    <property type="component" value="Chromosome"/>
</dbReference>
<feature type="domain" description="CMP/dCMP-type deaminase" evidence="9">
    <location>
        <begin position="7"/>
        <end position="129"/>
    </location>
</feature>
<dbReference type="InterPro" id="IPR028883">
    <property type="entry name" value="tRNA_aden_deaminase"/>
</dbReference>
<comment type="subunit">
    <text evidence="2 8">Homodimer.</text>
</comment>
<dbReference type="PANTHER" id="PTHR11079:SF202">
    <property type="entry name" value="TRNA-SPECIFIC ADENOSINE DEAMINASE"/>
    <property type="match status" value="1"/>
</dbReference>
<evidence type="ECO:0000256" key="2">
    <source>
        <dbReference type="ARBA" id="ARBA00011738"/>
    </source>
</evidence>
<evidence type="ECO:0000256" key="1">
    <source>
        <dbReference type="ARBA" id="ARBA00010669"/>
    </source>
</evidence>
<name>A0ABY5HNZ7_9GAMM</name>
<dbReference type="Pfam" id="PF00383">
    <property type="entry name" value="dCMP_cyt_deam_1"/>
    <property type="match status" value="1"/>
</dbReference>
<keyword evidence="3 8" id="KW-0819">tRNA processing</keyword>
<feature type="active site" description="Proton donor" evidence="8">
    <location>
        <position position="60"/>
    </location>
</feature>
<dbReference type="EMBL" id="CP073347">
    <property type="protein sequence ID" value="UTW14158.1"/>
    <property type="molecule type" value="Genomic_DNA"/>
</dbReference>
<keyword evidence="11" id="KW-1185">Reference proteome</keyword>
<feature type="binding site" evidence="8">
    <location>
        <position position="91"/>
    </location>
    <ligand>
        <name>Zn(2+)</name>
        <dbReference type="ChEBI" id="CHEBI:29105"/>
        <note>catalytic</note>
    </ligand>
</feature>
<evidence type="ECO:0000256" key="6">
    <source>
        <dbReference type="ARBA" id="ARBA00022833"/>
    </source>
</evidence>
<dbReference type="InterPro" id="IPR016193">
    <property type="entry name" value="Cytidine_deaminase-like"/>
</dbReference>
<dbReference type="SUPFAM" id="SSF53927">
    <property type="entry name" value="Cytidine deaminase-like"/>
    <property type="match status" value="1"/>
</dbReference>
<comment type="catalytic activity">
    <reaction evidence="7 8">
        <text>adenosine(34) in tRNA + H2O + H(+) = inosine(34) in tRNA + NH4(+)</text>
        <dbReference type="Rhea" id="RHEA:43168"/>
        <dbReference type="Rhea" id="RHEA-COMP:10373"/>
        <dbReference type="Rhea" id="RHEA-COMP:10374"/>
        <dbReference type="ChEBI" id="CHEBI:15377"/>
        <dbReference type="ChEBI" id="CHEBI:15378"/>
        <dbReference type="ChEBI" id="CHEBI:28938"/>
        <dbReference type="ChEBI" id="CHEBI:74411"/>
        <dbReference type="ChEBI" id="CHEBI:82852"/>
        <dbReference type="EC" id="3.5.4.33"/>
    </reaction>
</comment>
<evidence type="ECO:0000256" key="8">
    <source>
        <dbReference type="HAMAP-Rule" id="MF_00972"/>
    </source>
</evidence>
<dbReference type="RefSeq" id="WP_255856350.1">
    <property type="nucleotide sequence ID" value="NZ_CP073347.1"/>
</dbReference>
<dbReference type="NCBIfam" id="NF008113">
    <property type="entry name" value="PRK10860.1"/>
    <property type="match status" value="1"/>
</dbReference>
<dbReference type="GO" id="GO:0052717">
    <property type="term" value="F:tRNA-specific adenosine-34 deaminase activity"/>
    <property type="evidence" value="ECO:0007669"/>
    <property type="project" value="UniProtKB-EC"/>
</dbReference>
<dbReference type="PROSITE" id="PS00903">
    <property type="entry name" value="CYT_DCMP_DEAMINASES_1"/>
    <property type="match status" value="1"/>
</dbReference>
<keyword evidence="6 8" id="KW-0862">Zinc</keyword>
<evidence type="ECO:0000256" key="7">
    <source>
        <dbReference type="ARBA" id="ARBA00048045"/>
    </source>
</evidence>
<feature type="binding site" evidence="8">
    <location>
        <position position="88"/>
    </location>
    <ligand>
        <name>Zn(2+)</name>
        <dbReference type="ChEBI" id="CHEBI:29105"/>
        <note>catalytic</note>
    </ligand>
</feature>
<organism evidence="10 11">
    <name type="scientific">Marinobacterium rhizophilum</name>
    <dbReference type="NCBI Taxonomy" id="420402"/>
    <lineage>
        <taxon>Bacteria</taxon>
        <taxon>Pseudomonadati</taxon>
        <taxon>Pseudomonadota</taxon>
        <taxon>Gammaproteobacteria</taxon>
        <taxon>Oceanospirillales</taxon>
        <taxon>Oceanospirillaceae</taxon>
        <taxon>Marinobacterium</taxon>
    </lineage>
</organism>
<dbReference type="Gene3D" id="3.40.140.10">
    <property type="entry name" value="Cytidine Deaminase, domain 2"/>
    <property type="match status" value="1"/>
</dbReference>
<gene>
    <name evidence="8 10" type="primary">tadA</name>
    <name evidence="10" type="ORF">KDW95_11190</name>
</gene>
<dbReference type="InterPro" id="IPR016192">
    <property type="entry name" value="APOBEC/CMP_deaminase_Zn-bd"/>
</dbReference>
<evidence type="ECO:0000313" key="10">
    <source>
        <dbReference type="EMBL" id="UTW14158.1"/>
    </source>
</evidence>
<evidence type="ECO:0000313" key="11">
    <source>
        <dbReference type="Proteomes" id="UP001058461"/>
    </source>
</evidence>
<dbReference type="EC" id="3.5.4.33" evidence="8"/>
<dbReference type="CDD" id="cd01285">
    <property type="entry name" value="nucleoside_deaminase"/>
    <property type="match status" value="1"/>
</dbReference>
<reference evidence="10" key="1">
    <citation type="submission" date="2021-04" db="EMBL/GenBank/DDBJ databases">
        <title>Oceanospirillales bacteria with DddD are important DMSP degraders in coastal seawater.</title>
        <authorList>
            <person name="Liu J."/>
        </authorList>
    </citation>
    <scope>NUCLEOTIDE SEQUENCE</scope>
    <source>
        <strain evidence="10">D13-1</strain>
    </source>
</reference>
<evidence type="ECO:0000256" key="4">
    <source>
        <dbReference type="ARBA" id="ARBA00022723"/>
    </source>
</evidence>
<dbReference type="PANTHER" id="PTHR11079">
    <property type="entry name" value="CYTOSINE DEAMINASE FAMILY MEMBER"/>
    <property type="match status" value="1"/>
</dbReference>
<keyword evidence="5 8" id="KW-0378">Hydrolase</keyword>
<protein>
    <recommendedName>
        <fullName evidence="8">tRNA-specific adenosine deaminase</fullName>
        <ecNumber evidence="8">3.5.4.33</ecNumber>
    </recommendedName>
</protein>
<feature type="binding site" evidence="8">
    <location>
        <position position="58"/>
    </location>
    <ligand>
        <name>Zn(2+)</name>
        <dbReference type="ChEBI" id="CHEBI:29105"/>
        <note>catalytic</note>
    </ligand>
</feature>
<dbReference type="InterPro" id="IPR002125">
    <property type="entry name" value="CMP_dCMP_dom"/>
</dbReference>
<evidence type="ECO:0000256" key="5">
    <source>
        <dbReference type="ARBA" id="ARBA00022801"/>
    </source>
</evidence>
<proteinExistence type="inferred from homology"/>
<accession>A0ABY5HNZ7</accession>
<comment type="cofactor">
    <cofactor evidence="8">
        <name>Zn(2+)</name>
        <dbReference type="ChEBI" id="CHEBI:29105"/>
    </cofactor>
    <text evidence="8">Binds 1 zinc ion per subunit.</text>
</comment>
<keyword evidence="4 8" id="KW-0479">Metal-binding</keyword>
<comment type="similarity">
    <text evidence="1">Belongs to the cytidine and deoxycytidylate deaminase family. ADAT2 subfamily.</text>
</comment>
<dbReference type="PROSITE" id="PS51747">
    <property type="entry name" value="CYT_DCMP_DEAMINASES_2"/>
    <property type="match status" value="1"/>
</dbReference>